<dbReference type="InterPro" id="IPR011250">
    <property type="entry name" value="OMP/PagP_B-barrel"/>
</dbReference>
<evidence type="ECO:0000259" key="1">
    <source>
        <dbReference type="Pfam" id="PF13568"/>
    </source>
</evidence>
<proteinExistence type="predicted"/>
<dbReference type="SUPFAM" id="SSF56925">
    <property type="entry name" value="OMPA-like"/>
    <property type="match status" value="1"/>
</dbReference>
<sequence>MKYPYLMFCILFFPILSYGQKEYILFDSTATVGIKLIDNGEQKNSMFCQVKKRDSIITYSPYDLQEYGFNKGPVYVSRDIQKAGSSKKVFLECLQRGKTTLYYYKGDNIQTFFIENDNAQLVELPKRNSQNVDYSKQLLNITKDCSNVADACELSRYSKKSLSKLIERYNNCELKPFPHFRYGVIAGYEFSRVIFSNDENLIEFFSYLDYFDNTRDGSFSSGIFIDNPILASDFSLHVELLFAKHRYSYSHSSENNNFNLVSNNTKINVPVLVRYSYPSNTIRPFINTGLSGSYLIKRETSLYEPAIESNISANKTSLNSLIDQYMLGYVFGAGLEYKLNFRNSLFFELRYVHQYGLSNPGSAQLVGLNLLTGISF</sequence>
<evidence type="ECO:0000313" key="3">
    <source>
        <dbReference type="Proteomes" id="UP000184164"/>
    </source>
</evidence>
<feature type="domain" description="Outer membrane protein beta-barrel" evidence="1">
    <location>
        <begin position="180"/>
        <end position="358"/>
    </location>
</feature>
<dbReference type="Pfam" id="PF13568">
    <property type="entry name" value="OMP_b-brl_2"/>
    <property type="match status" value="1"/>
</dbReference>
<gene>
    <name evidence="2" type="ORF">SAMN05444274_104399</name>
</gene>
<evidence type="ECO:0000313" key="2">
    <source>
        <dbReference type="EMBL" id="SHF31574.1"/>
    </source>
</evidence>
<dbReference type="AlphaFoldDB" id="A0A1M5AN77"/>
<dbReference type="Proteomes" id="UP000184164">
    <property type="component" value="Unassembled WGS sequence"/>
</dbReference>
<dbReference type="STRING" id="1484053.SAMN05444274_104399"/>
<dbReference type="InterPro" id="IPR025665">
    <property type="entry name" value="Beta-barrel_OMP_2"/>
</dbReference>
<accession>A0A1M5AN77</accession>
<organism evidence="2 3">
    <name type="scientific">Mariniphaga anaerophila</name>
    <dbReference type="NCBI Taxonomy" id="1484053"/>
    <lineage>
        <taxon>Bacteria</taxon>
        <taxon>Pseudomonadati</taxon>
        <taxon>Bacteroidota</taxon>
        <taxon>Bacteroidia</taxon>
        <taxon>Marinilabiliales</taxon>
        <taxon>Prolixibacteraceae</taxon>
        <taxon>Mariniphaga</taxon>
    </lineage>
</organism>
<dbReference type="EMBL" id="FQUM01000004">
    <property type="protein sequence ID" value="SHF31574.1"/>
    <property type="molecule type" value="Genomic_DNA"/>
</dbReference>
<dbReference type="OrthoDB" id="1121188at2"/>
<keyword evidence="3" id="KW-1185">Reference proteome</keyword>
<reference evidence="2 3" key="1">
    <citation type="submission" date="2016-11" db="EMBL/GenBank/DDBJ databases">
        <authorList>
            <person name="Jaros S."/>
            <person name="Januszkiewicz K."/>
            <person name="Wedrychowicz H."/>
        </authorList>
    </citation>
    <scope>NUCLEOTIDE SEQUENCE [LARGE SCALE GENOMIC DNA]</scope>
    <source>
        <strain evidence="2 3">DSM 26910</strain>
    </source>
</reference>
<dbReference type="Gene3D" id="2.40.160.20">
    <property type="match status" value="1"/>
</dbReference>
<protein>
    <submittedName>
        <fullName evidence="2">Outer membrane protein beta-barrel domain-containing protein</fullName>
    </submittedName>
</protein>
<name>A0A1M5AN77_9BACT</name>
<dbReference type="RefSeq" id="WP_073001549.1">
    <property type="nucleotide sequence ID" value="NZ_FQUM01000004.1"/>
</dbReference>